<proteinExistence type="predicted"/>
<dbReference type="Proteomes" id="UP001345691">
    <property type="component" value="Unassembled WGS sequence"/>
</dbReference>
<feature type="region of interest" description="Disordered" evidence="1">
    <location>
        <begin position="88"/>
        <end position="111"/>
    </location>
</feature>
<dbReference type="EMBL" id="JAVRRF010000012">
    <property type="protein sequence ID" value="KAK5059463.1"/>
    <property type="molecule type" value="Genomic_DNA"/>
</dbReference>
<keyword evidence="3" id="KW-1185">Reference proteome</keyword>
<gene>
    <name evidence="2" type="ORF">LTR69_006052</name>
</gene>
<feature type="region of interest" description="Disordered" evidence="1">
    <location>
        <begin position="153"/>
        <end position="177"/>
    </location>
</feature>
<comment type="caution">
    <text evidence="2">The sequence shown here is derived from an EMBL/GenBank/DDBJ whole genome shotgun (WGS) entry which is preliminary data.</text>
</comment>
<evidence type="ECO:0000256" key="1">
    <source>
        <dbReference type="SAM" id="MobiDB-lite"/>
    </source>
</evidence>
<evidence type="ECO:0000313" key="2">
    <source>
        <dbReference type="EMBL" id="KAK5059463.1"/>
    </source>
</evidence>
<feature type="compositionally biased region" description="Low complexity" evidence="1">
    <location>
        <begin position="168"/>
        <end position="177"/>
    </location>
</feature>
<sequence>MSTFSIAWYGCCGGSDDLPSYEPHEADVLGDVFNTARGGNHANTGGLAEIRSRAQAESNQGDSPEISHRHTARSNFLKLEEAFATLSRGSPNMRTFSNPPDRRPSPGGLSGVTYDAGEDISAKQAPKLSKNSMQSASIDLKYEDNLYLYGTTKGPDTFKREEPEPVTPTASKVPSPVAASPSTTIPMQNFLLTQSFFLWQMIFLWRLGRTRSEVAEESATHSLWRTENQSSL</sequence>
<name>A0ABR0JAI9_9EURO</name>
<protein>
    <submittedName>
        <fullName evidence="2">Uncharacterized protein</fullName>
    </submittedName>
</protein>
<feature type="compositionally biased region" description="Polar residues" evidence="1">
    <location>
        <begin position="88"/>
        <end position="98"/>
    </location>
</feature>
<evidence type="ECO:0000313" key="3">
    <source>
        <dbReference type="Proteomes" id="UP001345691"/>
    </source>
</evidence>
<organism evidence="2 3">
    <name type="scientific">Exophiala sideris</name>
    <dbReference type="NCBI Taxonomy" id="1016849"/>
    <lineage>
        <taxon>Eukaryota</taxon>
        <taxon>Fungi</taxon>
        <taxon>Dikarya</taxon>
        <taxon>Ascomycota</taxon>
        <taxon>Pezizomycotina</taxon>
        <taxon>Eurotiomycetes</taxon>
        <taxon>Chaetothyriomycetidae</taxon>
        <taxon>Chaetothyriales</taxon>
        <taxon>Herpotrichiellaceae</taxon>
        <taxon>Exophiala</taxon>
    </lineage>
</organism>
<reference evidence="2 3" key="1">
    <citation type="submission" date="2023-08" db="EMBL/GenBank/DDBJ databases">
        <title>Black Yeasts Isolated from many extreme environments.</title>
        <authorList>
            <person name="Coleine C."/>
            <person name="Stajich J.E."/>
            <person name="Selbmann L."/>
        </authorList>
    </citation>
    <scope>NUCLEOTIDE SEQUENCE [LARGE SCALE GENOMIC DNA]</scope>
    <source>
        <strain evidence="2 3">CCFEE 6328</strain>
    </source>
</reference>
<accession>A0ABR0JAI9</accession>